<dbReference type="Pfam" id="PF05368">
    <property type="entry name" value="NmrA"/>
    <property type="match status" value="1"/>
</dbReference>
<keyword evidence="1" id="KW-0521">NADP</keyword>
<dbReference type="Gene3D" id="3.90.25.10">
    <property type="entry name" value="UDP-galactose 4-epimerase, domain 1"/>
    <property type="match status" value="1"/>
</dbReference>
<evidence type="ECO:0000259" key="3">
    <source>
        <dbReference type="Pfam" id="PF05368"/>
    </source>
</evidence>
<evidence type="ECO:0000256" key="2">
    <source>
        <dbReference type="ARBA" id="ARBA00023002"/>
    </source>
</evidence>
<evidence type="ECO:0000256" key="1">
    <source>
        <dbReference type="ARBA" id="ARBA00022857"/>
    </source>
</evidence>
<evidence type="ECO:0000313" key="4">
    <source>
        <dbReference type="EMBL" id="KAF2494836.1"/>
    </source>
</evidence>
<organism evidence="4 5">
    <name type="scientific">Lophium mytilinum</name>
    <dbReference type="NCBI Taxonomy" id="390894"/>
    <lineage>
        <taxon>Eukaryota</taxon>
        <taxon>Fungi</taxon>
        <taxon>Dikarya</taxon>
        <taxon>Ascomycota</taxon>
        <taxon>Pezizomycotina</taxon>
        <taxon>Dothideomycetes</taxon>
        <taxon>Pleosporomycetidae</taxon>
        <taxon>Mytilinidiales</taxon>
        <taxon>Mytilinidiaceae</taxon>
        <taxon>Lophium</taxon>
    </lineage>
</organism>
<feature type="domain" description="NmrA-like" evidence="3">
    <location>
        <begin position="6"/>
        <end position="235"/>
    </location>
</feature>
<dbReference type="AlphaFoldDB" id="A0A6A6QRR6"/>
<dbReference type="Gene3D" id="3.40.50.720">
    <property type="entry name" value="NAD(P)-binding Rossmann-like Domain"/>
    <property type="match status" value="1"/>
</dbReference>
<dbReference type="OrthoDB" id="9974981at2759"/>
<gene>
    <name evidence="4" type="ORF">BU16DRAFT_511452</name>
</gene>
<sequence>MASPSVLLIGASGWLGVHVSNEFLHNRSSFTRLAILTTESKRHKFTDMETKGFELIIGSYTDASSFKGFDTVISLLGNHVMAAQPAIIDAAIAAGVTEFYPSEYGGDCHQGAYLTNPYFREKQRTVAHLRAAVQKTPGFNYTLVITGAFVEFALMPLFGVDTEKHTFVLYGSSEKRAEWVAAADAARYILQSTLLPKAAGRERVFRVPEGVYAWKEVVATLEKVQGVKYACTYYSQQDAVERAEACRERGDVDGELAFLLKKSLGEPGTVGVPKPWDNGVFNFEPERFEDSVRRILAERGDVEWTGIQGIQGL</sequence>
<keyword evidence="2" id="KW-0560">Oxidoreductase</keyword>
<dbReference type="SUPFAM" id="SSF51735">
    <property type="entry name" value="NAD(P)-binding Rossmann-fold domains"/>
    <property type="match status" value="1"/>
</dbReference>
<dbReference type="GO" id="GO:0016491">
    <property type="term" value="F:oxidoreductase activity"/>
    <property type="evidence" value="ECO:0007669"/>
    <property type="project" value="UniProtKB-KW"/>
</dbReference>
<dbReference type="Proteomes" id="UP000799750">
    <property type="component" value="Unassembled WGS sequence"/>
</dbReference>
<protein>
    <submittedName>
        <fullName evidence="4">NAD(P)-binding protein</fullName>
    </submittedName>
</protein>
<dbReference type="InterPro" id="IPR036291">
    <property type="entry name" value="NAD(P)-bd_dom_sf"/>
</dbReference>
<dbReference type="EMBL" id="MU004190">
    <property type="protein sequence ID" value="KAF2494836.1"/>
    <property type="molecule type" value="Genomic_DNA"/>
</dbReference>
<evidence type="ECO:0000313" key="5">
    <source>
        <dbReference type="Proteomes" id="UP000799750"/>
    </source>
</evidence>
<dbReference type="PANTHER" id="PTHR47706">
    <property type="entry name" value="NMRA-LIKE FAMILY PROTEIN"/>
    <property type="match status" value="1"/>
</dbReference>
<proteinExistence type="predicted"/>
<accession>A0A6A6QRR6</accession>
<reference evidence="4" key="1">
    <citation type="journal article" date="2020" name="Stud. Mycol.">
        <title>101 Dothideomycetes genomes: a test case for predicting lifestyles and emergence of pathogens.</title>
        <authorList>
            <person name="Haridas S."/>
            <person name="Albert R."/>
            <person name="Binder M."/>
            <person name="Bloem J."/>
            <person name="Labutti K."/>
            <person name="Salamov A."/>
            <person name="Andreopoulos B."/>
            <person name="Baker S."/>
            <person name="Barry K."/>
            <person name="Bills G."/>
            <person name="Bluhm B."/>
            <person name="Cannon C."/>
            <person name="Castanera R."/>
            <person name="Culley D."/>
            <person name="Daum C."/>
            <person name="Ezra D."/>
            <person name="Gonzalez J."/>
            <person name="Henrissat B."/>
            <person name="Kuo A."/>
            <person name="Liang C."/>
            <person name="Lipzen A."/>
            <person name="Lutzoni F."/>
            <person name="Magnuson J."/>
            <person name="Mondo S."/>
            <person name="Nolan M."/>
            <person name="Ohm R."/>
            <person name="Pangilinan J."/>
            <person name="Park H.-J."/>
            <person name="Ramirez L."/>
            <person name="Alfaro M."/>
            <person name="Sun H."/>
            <person name="Tritt A."/>
            <person name="Yoshinaga Y."/>
            <person name="Zwiers L.-H."/>
            <person name="Turgeon B."/>
            <person name="Goodwin S."/>
            <person name="Spatafora J."/>
            <person name="Crous P."/>
            <person name="Grigoriev I."/>
        </authorList>
    </citation>
    <scope>NUCLEOTIDE SEQUENCE</scope>
    <source>
        <strain evidence="4">CBS 269.34</strain>
    </source>
</reference>
<keyword evidence="5" id="KW-1185">Reference proteome</keyword>
<dbReference type="PANTHER" id="PTHR47706:SF11">
    <property type="entry name" value="ISOFLAVONE REDUCTASE FAMILY PROTEIN (AFU_ORTHOLOGUE AFUA_1G12510)"/>
    <property type="match status" value="1"/>
</dbReference>
<dbReference type="InterPro" id="IPR051609">
    <property type="entry name" value="NmrA/Isoflavone_reductase-like"/>
</dbReference>
<name>A0A6A6QRR6_9PEZI</name>
<dbReference type="InterPro" id="IPR008030">
    <property type="entry name" value="NmrA-like"/>
</dbReference>